<name>A0A9X4KMM6_9BACL</name>
<evidence type="ECO:0000313" key="1">
    <source>
        <dbReference type="EMBL" id="MDG0794214.1"/>
    </source>
</evidence>
<organism evidence="1 2">
    <name type="scientific">Cohnella ginsengisoli</name>
    <dbReference type="NCBI Taxonomy" id="425004"/>
    <lineage>
        <taxon>Bacteria</taxon>
        <taxon>Bacillati</taxon>
        <taxon>Bacillota</taxon>
        <taxon>Bacilli</taxon>
        <taxon>Bacillales</taxon>
        <taxon>Paenibacillaceae</taxon>
        <taxon>Cohnella</taxon>
    </lineage>
</organism>
<dbReference type="Gene3D" id="3.40.50.1820">
    <property type="entry name" value="alpha/beta hydrolase"/>
    <property type="match status" value="1"/>
</dbReference>
<dbReference type="AlphaFoldDB" id="A0A9X4KMM6"/>
<accession>A0A9X4KMM6</accession>
<dbReference type="InterPro" id="IPR029058">
    <property type="entry name" value="AB_hydrolase_fold"/>
</dbReference>
<dbReference type="RefSeq" id="WP_277567974.1">
    <property type="nucleotide sequence ID" value="NZ_JAPDHZ010000006.1"/>
</dbReference>
<reference evidence="1 2" key="1">
    <citation type="submission" date="2022-10" db="EMBL/GenBank/DDBJ databases">
        <title>Comparative genomic analysis of Cohnella hashimotonis sp. nov., isolated from the International Space Station.</title>
        <authorList>
            <person name="Simpson A."/>
            <person name="Venkateswaran K."/>
        </authorList>
    </citation>
    <scope>NUCLEOTIDE SEQUENCE [LARGE SCALE GENOMIC DNA]</scope>
    <source>
        <strain evidence="1 2">DSM 18997</strain>
    </source>
</reference>
<evidence type="ECO:0000313" key="2">
    <source>
        <dbReference type="Proteomes" id="UP001153387"/>
    </source>
</evidence>
<sequence>MVLDVSGSGALSPNAINRYESYAFYGTVHKLTTDLFWLGDSLAAMRVYDVIRALDVAERLSGANKGDIQIYTTGRFSLYAHLANALDSRIARVEAVSGTTDFSSWVKSRYYDEYNHIGFIMPGMLRHFDLQDL</sequence>
<keyword evidence="2" id="KW-1185">Reference proteome</keyword>
<dbReference type="Proteomes" id="UP001153387">
    <property type="component" value="Unassembled WGS sequence"/>
</dbReference>
<gene>
    <name evidence="1" type="ORF">OMP38_27790</name>
</gene>
<proteinExistence type="predicted"/>
<comment type="caution">
    <text evidence="1">The sequence shown here is derived from an EMBL/GenBank/DDBJ whole genome shotgun (WGS) entry which is preliminary data.</text>
</comment>
<protein>
    <submittedName>
        <fullName evidence="1">Uncharacterized protein</fullName>
    </submittedName>
</protein>
<dbReference type="EMBL" id="JAPDHZ010000006">
    <property type="protein sequence ID" value="MDG0794214.1"/>
    <property type="molecule type" value="Genomic_DNA"/>
</dbReference>